<dbReference type="InterPro" id="IPR042108">
    <property type="entry name" value="GTPase_HflX_N_sf"/>
</dbReference>
<gene>
    <name evidence="6" type="ORF">DME_LOCUS4434</name>
</gene>
<dbReference type="STRING" id="318479.A0A0N4U0J1"/>
<dbReference type="PANTHER" id="PTHR10229:SF0">
    <property type="entry name" value="GTP-BINDING PROTEIN 6-RELATED"/>
    <property type="match status" value="1"/>
</dbReference>
<name>A0A0N4U0J1_DRAME</name>
<dbReference type="Gene3D" id="3.40.50.300">
    <property type="entry name" value="P-loop containing nucleotide triphosphate hydrolases"/>
    <property type="match status" value="1"/>
</dbReference>
<evidence type="ECO:0000313" key="7">
    <source>
        <dbReference type="Proteomes" id="UP000038040"/>
    </source>
</evidence>
<dbReference type="PANTHER" id="PTHR10229">
    <property type="entry name" value="GTP-BINDING PROTEIN HFLX"/>
    <property type="match status" value="1"/>
</dbReference>
<evidence type="ECO:0000256" key="2">
    <source>
        <dbReference type="ARBA" id="ARBA00022741"/>
    </source>
</evidence>
<evidence type="ECO:0000256" key="4">
    <source>
        <dbReference type="ARBA" id="ARBA00023134"/>
    </source>
</evidence>
<dbReference type="EMBL" id="UYYG01001150">
    <property type="protein sequence ID" value="VDN54461.1"/>
    <property type="molecule type" value="Genomic_DNA"/>
</dbReference>
<organism evidence="7 9">
    <name type="scientific">Dracunculus medinensis</name>
    <name type="common">Guinea worm</name>
    <dbReference type="NCBI Taxonomy" id="318479"/>
    <lineage>
        <taxon>Eukaryota</taxon>
        <taxon>Metazoa</taxon>
        <taxon>Ecdysozoa</taxon>
        <taxon>Nematoda</taxon>
        <taxon>Chromadorea</taxon>
        <taxon>Rhabditida</taxon>
        <taxon>Spirurina</taxon>
        <taxon>Dracunculoidea</taxon>
        <taxon>Dracunculidae</taxon>
        <taxon>Dracunculus</taxon>
    </lineage>
</organism>
<evidence type="ECO:0000256" key="1">
    <source>
        <dbReference type="ARBA" id="ARBA00022723"/>
    </source>
</evidence>
<dbReference type="InterPro" id="IPR030394">
    <property type="entry name" value="G_HFLX_dom"/>
</dbReference>
<reference evidence="6 8" key="2">
    <citation type="submission" date="2018-11" db="EMBL/GenBank/DDBJ databases">
        <authorList>
            <consortium name="Pathogen Informatics"/>
        </authorList>
    </citation>
    <scope>NUCLEOTIDE SEQUENCE [LARGE SCALE GENOMIC DNA]</scope>
</reference>
<proteinExistence type="predicted"/>
<protein>
    <submittedName>
        <fullName evidence="9">Hflx-type G domain-containing protein</fullName>
    </submittedName>
</protein>
<keyword evidence="8" id="KW-1185">Reference proteome</keyword>
<dbReference type="WBParaSite" id="DME_0000007401-mRNA-1">
    <property type="protein sequence ID" value="DME_0000007401-mRNA-1"/>
    <property type="gene ID" value="DME_0000007401"/>
</dbReference>
<dbReference type="InterPro" id="IPR025121">
    <property type="entry name" value="GTPase_HflX_N"/>
</dbReference>
<dbReference type="InterPro" id="IPR016496">
    <property type="entry name" value="GTPase_HflX"/>
</dbReference>
<dbReference type="Pfam" id="PF13167">
    <property type="entry name" value="GTP-bdg_N"/>
    <property type="match status" value="1"/>
</dbReference>
<dbReference type="GO" id="GO:0043022">
    <property type="term" value="F:ribosome binding"/>
    <property type="evidence" value="ECO:0007669"/>
    <property type="project" value="TreeGrafter"/>
</dbReference>
<keyword evidence="1" id="KW-0479">Metal-binding</keyword>
<evidence type="ECO:0000313" key="6">
    <source>
        <dbReference type="EMBL" id="VDN54461.1"/>
    </source>
</evidence>
<dbReference type="Proteomes" id="UP000038040">
    <property type="component" value="Unplaced"/>
</dbReference>
<accession>A0A0N4U0J1</accession>
<reference evidence="9" key="1">
    <citation type="submission" date="2017-02" db="UniProtKB">
        <authorList>
            <consortium name="WormBaseParasite"/>
        </authorList>
    </citation>
    <scope>IDENTIFICATION</scope>
</reference>
<dbReference type="PRINTS" id="PR00326">
    <property type="entry name" value="GTP1OBG"/>
</dbReference>
<keyword evidence="2" id="KW-0547">Nucleotide-binding</keyword>
<dbReference type="CDD" id="cd01878">
    <property type="entry name" value="HflX"/>
    <property type="match status" value="1"/>
</dbReference>
<feature type="domain" description="Hflx-type G" evidence="5">
    <location>
        <begin position="228"/>
        <end position="391"/>
    </location>
</feature>
<dbReference type="InterPro" id="IPR027417">
    <property type="entry name" value="P-loop_NTPase"/>
</dbReference>
<evidence type="ECO:0000313" key="9">
    <source>
        <dbReference type="WBParaSite" id="DME_0000007401-mRNA-1"/>
    </source>
</evidence>
<dbReference type="GO" id="GO:0005525">
    <property type="term" value="F:GTP binding"/>
    <property type="evidence" value="ECO:0007669"/>
    <property type="project" value="UniProtKB-KW"/>
</dbReference>
<dbReference type="Proteomes" id="UP000274756">
    <property type="component" value="Unassembled WGS sequence"/>
</dbReference>
<dbReference type="OrthoDB" id="10268034at2759"/>
<evidence type="ECO:0000313" key="8">
    <source>
        <dbReference type="Proteomes" id="UP000274756"/>
    </source>
</evidence>
<keyword evidence="4" id="KW-0342">GTP-binding</keyword>
<dbReference type="FunFam" id="3.40.50.300:FF:000886">
    <property type="entry name" value="Putative GTP-binding protein 6"/>
    <property type="match status" value="1"/>
</dbReference>
<dbReference type="GO" id="GO:0005737">
    <property type="term" value="C:cytoplasm"/>
    <property type="evidence" value="ECO:0007669"/>
    <property type="project" value="TreeGrafter"/>
</dbReference>
<dbReference type="SUPFAM" id="SSF52540">
    <property type="entry name" value="P-loop containing nucleoside triphosphate hydrolases"/>
    <property type="match status" value="1"/>
</dbReference>
<keyword evidence="3" id="KW-0460">Magnesium</keyword>
<dbReference type="AlphaFoldDB" id="A0A0N4U0J1"/>
<dbReference type="GO" id="GO:0046872">
    <property type="term" value="F:metal ion binding"/>
    <property type="evidence" value="ECO:0007669"/>
    <property type="project" value="UniProtKB-KW"/>
</dbReference>
<evidence type="ECO:0000259" key="5">
    <source>
        <dbReference type="PROSITE" id="PS51705"/>
    </source>
</evidence>
<dbReference type="PROSITE" id="PS51705">
    <property type="entry name" value="G_HFLX"/>
    <property type="match status" value="1"/>
</dbReference>
<dbReference type="InterPro" id="IPR006073">
    <property type="entry name" value="GTP-bd"/>
</dbReference>
<evidence type="ECO:0000256" key="3">
    <source>
        <dbReference type="ARBA" id="ARBA00022842"/>
    </source>
</evidence>
<dbReference type="Pfam" id="PF01926">
    <property type="entry name" value="MMR_HSR1"/>
    <property type="match status" value="1"/>
</dbReference>
<dbReference type="Gene3D" id="3.40.50.11060">
    <property type="entry name" value="GTPase HflX, N-terminal domain"/>
    <property type="match status" value="1"/>
</dbReference>
<sequence length="470" mass="53854">MARIVFRRFCTLKVDKICLQQEFNIVKQCFGAQGFFGATHRVMVVHPKVRWGKHSTSLLTSPELQLNEAISLVNTLPYLRVTSSSIVGADYSTKKKNMWAKGRIEKLKEQLRNDRVTAIMINVDVLSPEQQRHFYSVFGIPIFDRFNVVLNIFKHYAKTKEAILQIKLAEIPYIRYFIFHQFHQTDNFYPSDHCEMLRLREHSLRKKLKAIMEKNNNLTKGQENKKVATIAVVGYTNVGKSSFIKLLTGKALFVEDRLFATLDSSTHFCRLPSGTPIYLTDTIGFISNLPINLFASFQATLSHVINADLLIHIEDVSHPGRFAQRESVLKTLSNLKIRQSLLDSMIIVGNKVDKVSSIIDKESNMHYISCLTGAGIPELISTIDQNIISIKRKVLRHLKLRPGSNAWYYLYKNSFLFGKSVPSNDNNFLHCKTFMDDEEFRLFEIKFSLSKHTKNDSKSPLSSFGISNFV</sequence>